<dbReference type="Pfam" id="PF04338">
    <property type="entry name" value="DUF481"/>
    <property type="match status" value="1"/>
</dbReference>
<proteinExistence type="predicted"/>
<organism evidence="2 3">
    <name type="scientific">Rariglobus hedericola</name>
    <dbReference type="NCBI Taxonomy" id="2597822"/>
    <lineage>
        <taxon>Bacteria</taxon>
        <taxon>Pseudomonadati</taxon>
        <taxon>Verrucomicrobiota</taxon>
        <taxon>Opitutia</taxon>
        <taxon>Opitutales</taxon>
        <taxon>Opitutaceae</taxon>
        <taxon>Rariglobus</taxon>
    </lineage>
</organism>
<dbReference type="Proteomes" id="UP000315648">
    <property type="component" value="Unassembled WGS sequence"/>
</dbReference>
<evidence type="ECO:0000313" key="3">
    <source>
        <dbReference type="Proteomes" id="UP000315648"/>
    </source>
</evidence>
<gene>
    <name evidence="2" type="ORF">FPL22_16525</name>
</gene>
<reference evidence="2 3" key="1">
    <citation type="submission" date="2019-07" db="EMBL/GenBank/DDBJ databases">
        <title>Description of 53C-WASEF.</title>
        <authorList>
            <person name="Pitt A."/>
            <person name="Hahn M.W."/>
        </authorList>
    </citation>
    <scope>NUCLEOTIDE SEQUENCE [LARGE SCALE GENOMIC DNA]</scope>
    <source>
        <strain evidence="2 3">53C-WASEF</strain>
    </source>
</reference>
<dbReference type="RefSeq" id="WP_144354137.1">
    <property type="nucleotide sequence ID" value="NZ_CBCRVV010000004.1"/>
</dbReference>
<feature type="chain" id="PRO_5021900060" evidence="1">
    <location>
        <begin position="25"/>
        <end position="346"/>
    </location>
</feature>
<evidence type="ECO:0000256" key="1">
    <source>
        <dbReference type="SAM" id="SignalP"/>
    </source>
</evidence>
<name>A0A556QGV0_9BACT</name>
<protein>
    <submittedName>
        <fullName evidence="2">DUF481 domain-containing protein</fullName>
    </submittedName>
</protein>
<accession>A0A556QGV0</accession>
<dbReference type="InterPro" id="IPR007433">
    <property type="entry name" value="DUF481"/>
</dbReference>
<dbReference type="AlphaFoldDB" id="A0A556QGV0"/>
<dbReference type="OrthoDB" id="186364at2"/>
<dbReference type="EMBL" id="VMBG01000003">
    <property type="protein sequence ID" value="TSJ75864.1"/>
    <property type="molecule type" value="Genomic_DNA"/>
</dbReference>
<sequence>MQTRNLLPLALAVLSAFLSNPARADVVETKSGSRLIGKVTQIDGTSITLSTDYAGSLTIKQSEVTHVQTDTPLFVRLSGGTVMAGTVTPTPDGKIQINGSDGVIITSVDKVAATWAPGSVDPALAALEPKWSYEATADITGKTGNSEQFGTAISGRAKRVTPTEVLQFYTAYNYQKSDGETSDDRFKAGIDYANNFSGRKSWYVRDEAGFDRVKDIELYNIAATGLGYDFIKKPKQILTARIGLAFRYEGYENPATEDVKSFGLDSGLHHEYTFKDSKLVNDITFVPAFDDFTNYRATHESYFEIPLMSPVWKLRLGVSNDYTSRPGSGVEKMDTTYFTRFVLNWK</sequence>
<evidence type="ECO:0000313" key="2">
    <source>
        <dbReference type="EMBL" id="TSJ75864.1"/>
    </source>
</evidence>
<feature type="signal peptide" evidence="1">
    <location>
        <begin position="1"/>
        <end position="24"/>
    </location>
</feature>
<comment type="caution">
    <text evidence="2">The sequence shown here is derived from an EMBL/GenBank/DDBJ whole genome shotgun (WGS) entry which is preliminary data.</text>
</comment>
<keyword evidence="3" id="KW-1185">Reference proteome</keyword>
<keyword evidence="1" id="KW-0732">Signal</keyword>